<evidence type="ECO:0000256" key="2">
    <source>
        <dbReference type="ARBA" id="ARBA00012729"/>
    </source>
</evidence>
<dbReference type="InterPro" id="IPR002105">
    <property type="entry name" value="Dockerin_1_rpt"/>
</dbReference>
<feature type="domain" description="GH18" evidence="9">
    <location>
        <begin position="37"/>
        <end position="409"/>
    </location>
</feature>
<dbReference type="HOGENOM" id="CLU_002833_14_2_9"/>
<dbReference type="InterPro" id="IPR017853">
    <property type="entry name" value="GH"/>
</dbReference>
<organism evidence="10 11">
    <name type="scientific">Acetivibrio clariflavus (strain DSM 19732 / NBRC 101661 / EBR45)</name>
    <name type="common">Clostridium clariflavum</name>
    <dbReference type="NCBI Taxonomy" id="720554"/>
    <lineage>
        <taxon>Bacteria</taxon>
        <taxon>Bacillati</taxon>
        <taxon>Bacillota</taxon>
        <taxon>Clostridia</taxon>
        <taxon>Eubacteriales</taxon>
        <taxon>Oscillospiraceae</taxon>
        <taxon>Acetivibrio</taxon>
    </lineage>
</organism>
<accession>G8LWA7</accession>
<dbReference type="GO" id="GO:0006032">
    <property type="term" value="P:chitin catabolic process"/>
    <property type="evidence" value="ECO:0007669"/>
    <property type="project" value="UniProtKB-KW"/>
</dbReference>
<dbReference type="PROSITE" id="PS01095">
    <property type="entry name" value="GH18_1"/>
    <property type="match status" value="1"/>
</dbReference>
<proteinExistence type="inferred from homology"/>
<dbReference type="PANTHER" id="PTHR11177:SF317">
    <property type="entry name" value="CHITINASE 12-RELATED"/>
    <property type="match status" value="1"/>
</dbReference>
<dbReference type="SMART" id="SM00636">
    <property type="entry name" value="Glyco_18"/>
    <property type="match status" value="1"/>
</dbReference>
<dbReference type="InterPro" id="IPR001223">
    <property type="entry name" value="Glyco_hydro18_cat"/>
</dbReference>
<dbReference type="PANTHER" id="PTHR11177">
    <property type="entry name" value="CHITINASE"/>
    <property type="match status" value="1"/>
</dbReference>
<evidence type="ECO:0000256" key="4">
    <source>
        <dbReference type="ARBA" id="ARBA00023024"/>
    </source>
</evidence>
<dbReference type="GO" id="GO:0000272">
    <property type="term" value="P:polysaccharide catabolic process"/>
    <property type="evidence" value="ECO:0007669"/>
    <property type="project" value="InterPro"/>
</dbReference>
<dbReference type="eggNOG" id="COG3325">
    <property type="taxonomic scope" value="Bacteria"/>
</dbReference>
<dbReference type="InterPro" id="IPR029070">
    <property type="entry name" value="Chitinase_insertion_sf"/>
</dbReference>
<dbReference type="SUPFAM" id="SSF51445">
    <property type="entry name" value="(Trans)glycosidases"/>
    <property type="match status" value="1"/>
</dbReference>
<reference evidence="10 11" key="2">
    <citation type="journal article" date="2012" name="Stand. Genomic Sci.">
        <title>Complete Genome Sequence of Clostridium clariflavum DSM 19732.</title>
        <authorList>
            <person name="Izquierdo J.A."/>
            <person name="Goodwin L."/>
            <person name="Davenport K.W."/>
            <person name="Teshima H."/>
            <person name="Bruce D."/>
            <person name="Detter C."/>
            <person name="Tapia R."/>
            <person name="Han S."/>
            <person name="Land M."/>
            <person name="Hauser L."/>
            <person name="Jeffries C.D."/>
            <person name="Han J."/>
            <person name="Pitluck S."/>
            <person name="Nolan M."/>
            <person name="Chen A."/>
            <person name="Huntemann M."/>
            <person name="Mavromatis K."/>
            <person name="Mikhailova N."/>
            <person name="Liolios K."/>
            <person name="Woyke T."/>
            <person name="Lynd L.R."/>
        </authorList>
    </citation>
    <scope>NUCLEOTIDE SEQUENCE [LARGE SCALE GENOMIC DNA]</scope>
    <source>
        <strain evidence="11">DSM 19732 / NBRC 101661 / EBR45</strain>
    </source>
</reference>
<dbReference type="EMBL" id="CP003065">
    <property type="protein sequence ID" value="AEV69754.1"/>
    <property type="molecule type" value="Genomic_DNA"/>
</dbReference>
<dbReference type="InterPro" id="IPR018247">
    <property type="entry name" value="EF_Hand_1_Ca_BS"/>
</dbReference>
<dbReference type="InterPro" id="IPR050314">
    <property type="entry name" value="Glycosyl_Hydrlase_18"/>
</dbReference>
<keyword evidence="3 6" id="KW-0378">Hydrolase</keyword>
<name>G8LWA7_ACECE</name>
<dbReference type="PROSITE" id="PS51766">
    <property type="entry name" value="DOCKERIN"/>
    <property type="match status" value="1"/>
</dbReference>
<evidence type="ECO:0000256" key="3">
    <source>
        <dbReference type="ARBA" id="ARBA00022801"/>
    </source>
</evidence>
<comment type="catalytic activity">
    <reaction evidence="1">
        <text>Random endo-hydrolysis of N-acetyl-beta-D-glucosaminide (1-&gt;4)-beta-linkages in chitin and chitodextrins.</text>
        <dbReference type="EC" id="3.2.1.14"/>
    </reaction>
</comment>
<sequence precursor="true">MKRNIGKAFLSLLIISAIALEVLMFLQFSTVKGQIVKQSIVYFPNWAVYLDSHNYFAVGDIPWDKVTIVNHAFFKINDKYEIETTDRYADFEKSFPHSSGSLKGHFGEYKYYKSLYPNVKLVVSIGGWTESGKFHEMAMTTSGRAAFINSIISFLKTYTFFDGVDIDWEYPGVTRDGCPGGPEDRQNFTNLLKEIRQAYIDNNMPDKLLTIAVSPSKYTTSHTDPNNYAQYVDFINVMTYDMHGEWDSITNHHSPIYAKDDYSVDGAFKLYTETYGVPANKIVIGTPFYSRGWSNVIASEKHGLGVSGLGYLQGTLGSNGQNAYFRMKELEAMTDVYVKYWDDYARVPWLYSAALHEMYTYEDERSLAERCDYVIDNNGGGIMVWTVAFDDKDKGFPLMSIIADKLGIGGDSVQTPTATIMPAGTPTPASTILKGDINGDGEINSIDFAYLKKYLLGMNVPFTNILETADLNNDNSVDSIDYALLKCLILGIK</sequence>
<dbReference type="SUPFAM" id="SSF63446">
    <property type="entry name" value="Type I dockerin domain"/>
    <property type="match status" value="1"/>
</dbReference>
<dbReference type="GO" id="GO:0008843">
    <property type="term" value="F:endochitinase activity"/>
    <property type="evidence" value="ECO:0007669"/>
    <property type="project" value="UniProtKB-EC"/>
</dbReference>
<dbReference type="AlphaFoldDB" id="G8LWA7"/>
<dbReference type="Proteomes" id="UP000005435">
    <property type="component" value="Chromosome"/>
</dbReference>
<gene>
    <name evidence="10" type="ordered locus">Clocl_3239</name>
</gene>
<dbReference type="InterPro" id="IPR016134">
    <property type="entry name" value="Dockerin_dom"/>
</dbReference>
<dbReference type="PROSITE" id="PS00448">
    <property type="entry name" value="CLOS_CELLULOSOME_RPT"/>
    <property type="match status" value="1"/>
</dbReference>
<dbReference type="CDD" id="cd06548">
    <property type="entry name" value="GH18_chitinase"/>
    <property type="match status" value="1"/>
</dbReference>
<keyword evidence="4" id="KW-0119">Carbohydrate metabolism</keyword>
<dbReference type="InterPro" id="IPR001579">
    <property type="entry name" value="Glyco_hydro_18_chit_AS"/>
</dbReference>
<evidence type="ECO:0000256" key="5">
    <source>
        <dbReference type="ARBA" id="ARBA00023295"/>
    </source>
</evidence>
<protein>
    <recommendedName>
        <fullName evidence="2">chitinase</fullName>
        <ecNumber evidence="2">3.2.1.14</ecNumber>
    </recommendedName>
</protein>
<dbReference type="RefSeq" id="WP_014256287.1">
    <property type="nucleotide sequence ID" value="NC_016627.1"/>
</dbReference>
<dbReference type="EC" id="3.2.1.14" evidence="2"/>
<dbReference type="InterPro" id="IPR036439">
    <property type="entry name" value="Dockerin_dom_sf"/>
</dbReference>
<feature type="domain" description="Dockerin" evidence="8">
    <location>
        <begin position="430"/>
        <end position="493"/>
    </location>
</feature>
<dbReference type="Gene3D" id="3.10.50.10">
    <property type="match status" value="1"/>
</dbReference>
<evidence type="ECO:0000256" key="7">
    <source>
        <dbReference type="RuleBase" id="RU004453"/>
    </source>
</evidence>
<dbReference type="PROSITE" id="PS00018">
    <property type="entry name" value="EF_HAND_1"/>
    <property type="match status" value="1"/>
</dbReference>
<evidence type="ECO:0000259" key="8">
    <source>
        <dbReference type="PROSITE" id="PS51766"/>
    </source>
</evidence>
<dbReference type="PROSITE" id="PS51910">
    <property type="entry name" value="GH18_2"/>
    <property type="match status" value="1"/>
</dbReference>
<dbReference type="SUPFAM" id="SSF54556">
    <property type="entry name" value="Chitinase insertion domain"/>
    <property type="match status" value="1"/>
</dbReference>
<evidence type="ECO:0000313" key="11">
    <source>
        <dbReference type="Proteomes" id="UP000005435"/>
    </source>
</evidence>
<dbReference type="Pfam" id="PF00704">
    <property type="entry name" value="Glyco_hydro_18"/>
    <property type="match status" value="1"/>
</dbReference>
<dbReference type="OrthoDB" id="9812811at2"/>
<dbReference type="Gene3D" id="1.10.1330.10">
    <property type="entry name" value="Dockerin domain"/>
    <property type="match status" value="1"/>
</dbReference>
<keyword evidence="4" id="KW-0146">Chitin degradation</keyword>
<dbReference type="InterPro" id="IPR011583">
    <property type="entry name" value="Chitinase_II/V-like_cat"/>
</dbReference>
<evidence type="ECO:0000256" key="1">
    <source>
        <dbReference type="ARBA" id="ARBA00000822"/>
    </source>
</evidence>
<evidence type="ECO:0000259" key="9">
    <source>
        <dbReference type="PROSITE" id="PS51910"/>
    </source>
</evidence>
<dbReference type="GO" id="GO:0008061">
    <property type="term" value="F:chitin binding"/>
    <property type="evidence" value="ECO:0007669"/>
    <property type="project" value="InterPro"/>
</dbReference>
<dbReference type="KEGG" id="ccl:Clocl_3239"/>
<dbReference type="CDD" id="cd14256">
    <property type="entry name" value="Dockerin_I"/>
    <property type="match status" value="1"/>
</dbReference>
<dbReference type="Gene3D" id="3.20.20.80">
    <property type="entry name" value="Glycosidases"/>
    <property type="match status" value="1"/>
</dbReference>
<keyword evidence="11" id="KW-1185">Reference proteome</keyword>
<reference evidence="11" key="1">
    <citation type="submission" date="2011-12" db="EMBL/GenBank/DDBJ databases">
        <title>Complete sequence of Clostridium clariflavum DSM 19732.</title>
        <authorList>
            <consortium name="US DOE Joint Genome Institute"/>
            <person name="Lucas S."/>
            <person name="Han J."/>
            <person name="Lapidus A."/>
            <person name="Cheng J.-F."/>
            <person name="Goodwin L."/>
            <person name="Pitluck S."/>
            <person name="Peters L."/>
            <person name="Teshima H."/>
            <person name="Detter J.C."/>
            <person name="Han C."/>
            <person name="Tapia R."/>
            <person name="Land M."/>
            <person name="Hauser L."/>
            <person name="Kyrpides N."/>
            <person name="Ivanova N."/>
            <person name="Pagani I."/>
            <person name="Kitzmiller T."/>
            <person name="Lynd L."/>
            <person name="Izquierdo J."/>
            <person name="Woyke T."/>
        </authorList>
    </citation>
    <scope>NUCLEOTIDE SEQUENCE [LARGE SCALE GENOMIC DNA]</scope>
    <source>
        <strain evidence="11">DSM 19732 / NBRC 101661 / EBR45</strain>
    </source>
</reference>
<keyword evidence="5 6" id="KW-0326">Glycosidase</keyword>
<keyword evidence="4" id="KW-0624">Polysaccharide degradation</keyword>
<comment type="similarity">
    <text evidence="7">Belongs to the glycosyl hydrolase 18 family.</text>
</comment>
<dbReference type="STRING" id="720554.Clocl_3239"/>
<evidence type="ECO:0000256" key="6">
    <source>
        <dbReference type="RuleBase" id="RU000489"/>
    </source>
</evidence>
<dbReference type="Pfam" id="PF00404">
    <property type="entry name" value="Dockerin_1"/>
    <property type="match status" value="1"/>
</dbReference>
<evidence type="ECO:0000313" key="10">
    <source>
        <dbReference type="EMBL" id="AEV69754.1"/>
    </source>
</evidence>